<name>A0A8H7R9P6_9FUNG</name>
<feature type="region of interest" description="Disordered" evidence="1">
    <location>
        <begin position="1"/>
        <end position="30"/>
    </location>
</feature>
<keyword evidence="4" id="KW-1185">Reference proteome</keyword>
<sequence>MGITTFSQNKWGGRSDFSRPSVSSSTTTTTMVEAAKEEETVQISQPRFSVFGKKAKFNSINQNSLLLDKESSKNTAPKIQKFEIHPSTISAANIKQQQDDLKPVLHSKSKKSVSFDPIFLERVCLFRETQAPQELKEAHDKRLENPPFRLLCPNWPGSENNDSNILLNKKSFTITHDNQSIKGKLSIRNLALDKSVSIRYTLDGWTSVTDVDAVFFGPNPKNVAFDIYEFSMDLGFGHLSDHGEMRGKLEFLIRFSAGDMDYMDNNHGRNYQIKIIADPLNDPWASEKQLEKIPDHHQYPDNNSTDDDTEEEEEIEEEEEEKHNQFTNALKGYKHAKPFHLNKRQPWLGTRYDFGQSLSLAKRAPYESWSHTVKPDPTFINDYFLAKPISIQPSNTDKSSKTVSVPPTPPKVTSTTSTPTIPSFKPTYTTFSSSSAPPSPRTSPTLSSSTLPLPRPAYHQSQSTSAVIDTLPSSNSPLDIHSSDYLYLVNKYCFYNGDDSKTDDSVNSV</sequence>
<dbReference type="PANTHER" id="PTHR12307:SF36">
    <property type="entry name" value="GLYCOGEN-BINDING SUBUNIT 76A"/>
    <property type="match status" value="1"/>
</dbReference>
<feature type="compositionally biased region" description="Low complexity" evidence="1">
    <location>
        <begin position="401"/>
        <end position="452"/>
    </location>
</feature>
<comment type="caution">
    <text evidence="3">The sequence shown here is derived from an EMBL/GenBank/DDBJ whole genome shotgun (WGS) entry which is preliminary data.</text>
</comment>
<dbReference type="Pfam" id="PF03370">
    <property type="entry name" value="CBM_21"/>
    <property type="match status" value="1"/>
</dbReference>
<dbReference type="PANTHER" id="PTHR12307">
    <property type="entry name" value="PROTEIN PHOSPHATASE 1 REGULATORY SUBUNIT"/>
    <property type="match status" value="1"/>
</dbReference>
<gene>
    <name evidence="3" type="ORF">INT47_003981</name>
</gene>
<dbReference type="GO" id="GO:2001069">
    <property type="term" value="F:glycogen binding"/>
    <property type="evidence" value="ECO:0007669"/>
    <property type="project" value="TreeGrafter"/>
</dbReference>
<dbReference type="InterPro" id="IPR005036">
    <property type="entry name" value="CBM21_dom"/>
</dbReference>
<dbReference type="OrthoDB" id="1881at2759"/>
<feature type="compositionally biased region" description="Polar residues" evidence="1">
    <location>
        <begin position="1"/>
        <end position="10"/>
    </location>
</feature>
<feature type="region of interest" description="Disordered" evidence="1">
    <location>
        <begin position="291"/>
        <end position="323"/>
    </location>
</feature>
<accession>A0A8H7R9P6</accession>
<dbReference type="Gene3D" id="2.60.40.2440">
    <property type="entry name" value="Carbohydrate binding type-21 domain"/>
    <property type="match status" value="1"/>
</dbReference>
<organism evidence="3 4">
    <name type="scientific">Mucor saturninus</name>
    <dbReference type="NCBI Taxonomy" id="64648"/>
    <lineage>
        <taxon>Eukaryota</taxon>
        <taxon>Fungi</taxon>
        <taxon>Fungi incertae sedis</taxon>
        <taxon>Mucoromycota</taxon>
        <taxon>Mucoromycotina</taxon>
        <taxon>Mucoromycetes</taxon>
        <taxon>Mucorales</taxon>
        <taxon>Mucorineae</taxon>
        <taxon>Mucoraceae</taxon>
        <taxon>Mucor</taxon>
    </lineage>
</organism>
<feature type="compositionally biased region" description="Low complexity" evidence="1">
    <location>
        <begin position="21"/>
        <end position="30"/>
    </location>
</feature>
<dbReference type="EMBL" id="JAEPRD010000034">
    <property type="protein sequence ID" value="KAG2205798.1"/>
    <property type="molecule type" value="Genomic_DNA"/>
</dbReference>
<evidence type="ECO:0000313" key="3">
    <source>
        <dbReference type="EMBL" id="KAG2205798.1"/>
    </source>
</evidence>
<dbReference type="Proteomes" id="UP000603453">
    <property type="component" value="Unassembled WGS sequence"/>
</dbReference>
<reference evidence="3" key="1">
    <citation type="submission" date="2020-12" db="EMBL/GenBank/DDBJ databases">
        <title>Metabolic potential, ecology and presence of endohyphal bacteria is reflected in genomic diversity of Mucoromycotina.</title>
        <authorList>
            <person name="Muszewska A."/>
            <person name="Okrasinska A."/>
            <person name="Steczkiewicz K."/>
            <person name="Drgas O."/>
            <person name="Orlowska M."/>
            <person name="Perlinska-Lenart U."/>
            <person name="Aleksandrzak-Piekarczyk T."/>
            <person name="Szatraj K."/>
            <person name="Zielenkiewicz U."/>
            <person name="Pilsyk S."/>
            <person name="Malc E."/>
            <person name="Mieczkowski P."/>
            <person name="Kruszewska J.S."/>
            <person name="Biernat P."/>
            <person name="Pawlowska J."/>
        </authorList>
    </citation>
    <scope>NUCLEOTIDE SEQUENCE</scope>
    <source>
        <strain evidence="3">WA0000017839</strain>
    </source>
</reference>
<evidence type="ECO:0000256" key="1">
    <source>
        <dbReference type="SAM" id="MobiDB-lite"/>
    </source>
</evidence>
<dbReference type="GO" id="GO:0005979">
    <property type="term" value="P:regulation of glycogen biosynthetic process"/>
    <property type="evidence" value="ECO:0007669"/>
    <property type="project" value="TreeGrafter"/>
</dbReference>
<dbReference type="AlphaFoldDB" id="A0A8H7R9P6"/>
<evidence type="ECO:0000313" key="4">
    <source>
        <dbReference type="Proteomes" id="UP000603453"/>
    </source>
</evidence>
<feature type="domain" description="CBM21" evidence="2">
    <location>
        <begin position="157"/>
        <end position="274"/>
    </location>
</feature>
<protein>
    <recommendedName>
        <fullName evidence="2">CBM21 domain-containing protein</fullName>
    </recommendedName>
</protein>
<dbReference type="GO" id="GO:0000164">
    <property type="term" value="C:protein phosphatase type 1 complex"/>
    <property type="evidence" value="ECO:0007669"/>
    <property type="project" value="TreeGrafter"/>
</dbReference>
<feature type="compositionally biased region" description="Polar residues" evidence="1">
    <location>
        <begin position="459"/>
        <end position="474"/>
    </location>
</feature>
<proteinExistence type="predicted"/>
<dbReference type="InterPro" id="IPR050782">
    <property type="entry name" value="PP1_regulatory_subunit_3"/>
</dbReference>
<evidence type="ECO:0000259" key="2">
    <source>
        <dbReference type="PROSITE" id="PS51159"/>
    </source>
</evidence>
<feature type="region of interest" description="Disordered" evidence="1">
    <location>
        <begin position="394"/>
        <end position="474"/>
    </location>
</feature>
<feature type="compositionally biased region" description="Acidic residues" evidence="1">
    <location>
        <begin position="304"/>
        <end position="320"/>
    </location>
</feature>
<dbReference type="GO" id="GO:0008157">
    <property type="term" value="F:protein phosphatase 1 binding"/>
    <property type="evidence" value="ECO:0007669"/>
    <property type="project" value="TreeGrafter"/>
</dbReference>
<dbReference type="InterPro" id="IPR038175">
    <property type="entry name" value="CBM21_dom_sf"/>
</dbReference>
<dbReference type="PROSITE" id="PS51159">
    <property type="entry name" value="CBM21"/>
    <property type="match status" value="1"/>
</dbReference>